<sequence>MNKSIGVNTSAIMFPGVMMLTTGANVVHRSSPARTVCSASRTDSDQLRDQLDQLHFEASNTRAKANKARQRLLRLSEAAEKLQQQAAISVQAGKENDAREMLLQKKKAMQALEKTKSRIELLDELSTKLIEAISLRERQLVGTVALNLEIEREDEDAQVRVVSPPSESLGVDGSSEKDLLNSGDDQELQDITYNMPTKHETNNLEGSLQVNNDLISSLTGLTSYEDFLDRIDQHLNKVESEVITVVKFSTLILENEETPANVKLQQLMEILDAVRHVRQRISVIMESANRSRDEIII</sequence>
<reference evidence="2" key="1">
    <citation type="journal article" date="2022" name="Mol. Ecol. Resour.">
        <title>The genomes of chicory, endive, great burdock and yacon provide insights into Asteraceae palaeo-polyploidization history and plant inulin production.</title>
        <authorList>
            <person name="Fan W."/>
            <person name="Wang S."/>
            <person name="Wang H."/>
            <person name="Wang A."/>
            <person name="Jiang F."/>
            <person name="Liu H."/>
            <person name="Zhao H."/>
            <person name="Xu D."/>
            <person name="Zhang Y."/>
        </authorList>
    </citation>
    <scope>NUCLEOTIDE SEQUENCE [LARGE SCALE GENOMIC DNA]</scope>
    <source>
        <strain evidence="2">cv. Niubang</strain>
    </source>
</reference>
<accession>A0ACB9BCW8</accession>
<reference evidence="1 2" key="2">
    <citation type="journal article" date="2022" name="Mol. Ecol. Resour.">
        <title>The genomes of chicory, endive, great burdock and yacon provide insights into Asteraceae paleo-polyploidization history and plant inulin production.</title>
        <authorList>
            <person name="Fan W."/>
            <person name="Wang S."/>
            <person name="Wang H."/>
            <person name="Wang A."/>
            <person name="Jiang F."/>
            <person name="Liu H."/>
            <person name="Zhao H."/>
            <person name="Xu D."/>
            <person name="Zhang Y."/>
        </authorList>
    </citation>
    <scope>NUCLEOTIDE SEQUENCE [LARGE SCALE GENOMIC DNA]</scope>
    <source>
        <strain evidence="2">cv. Niubang</strain>
    </source>
</reference>
<protein>
    <submittedName>
        <fullName evidence="1">Uncharacterized protein</fullName>
    </submittedName>
</protein>
<dbReference type="EMBL" id="CM042052">
    <property type="protein sequence ID" value="KAI3719790.1"/>
    <property type="molecule type" value="Genomic_DNA"/>
</dbReference>
<organism evidence="1 2">
    <name type="scientific">Arctium lappa</name>
    <name type="common">Greater burdock</name>
    <name type="synonym">Lappa major</name>
    <dbReference type="NCBI Taxonomy" id="4217"/>
    <lineage>
        <taxon>Eukaryota</taxon>
        <taxon>Viridiplantae</taxon>
        <taxon>Streptophyta</taxon>
        <taxon>Embryophyta</taxon>
        <taxon>Tracheophyta</taxon>
        <taxon>Spermatophyta</taxon>
        <taxon>Magnoliopsida</taxon>
        <taxon>eudicotyledons</taxon>
        <taxon>Gunneridae</taxon>
        <taxon>Pentapetalae</taxon>
        <taxon>asterids</taxon>
        <taxon>campanulids</taxon>
        <taxon>Asterales</taxon>
        <taxon>Asteraceae</taxon>
        <taxon>Carduoideae</taxon>
        <taxon>Cardueae</taxon>
        <taxon>Arctiinae</taxon>
        <taxon>Arctium</taxon>
    </lineage>
</organism>
<keyword evidence="2" id="KW-1185">Reference proteome</keyword>
<proteinExistence type="predicted"/>
<comment type="caution">
    <text evidence="1">The sequence shown here is derived from an EMBL/GenBank/DDBJ whole genome shotgun (WGS) entry which is preliminary data.</text>
</comment>
<name>A0ACB9BCW8_ARCLA</name>
<gene>
    <name evidence="1" type="ORF">L6452_20695</name>
</gene>
<evidence type="ECO:0000313" key="1">
    <source>
        <dbReference type="EMBL" id="KAI3719790.1"/>
    </source>
</evidence>
<dbReference type="Proteomes" id="UP001055879">
    <property type="component" value="Linkage Group LG06"/>
</dbReference>
<evidence type="ECO:0000313" key="2">
    <source>
        <dbReference type="Proteomes" id="UP001055879"/>
    </source>
</evidence>